<dbReference type="PANTHER" id="PTHR12994:SF17">
    <property type="entry name" value="LD30995P"/>
    <property type="match status" value="1"/>
</dbReference>
<feature type="region of interest" description="Disordered" evidence="2">
    <location>
        <begin position="855"/>
        <end position="889"/>
    </location>
</feature>
<dbReference type="AlphaFoldDB" id="A0AAV2Z7H0"/>
<evidence type="ECO:0000259" key="4">
    <source>
        <dbReference type="PROSITE" id="PS50090"/>
    </source>
</evidence>
<dbReference type="InterPro" id="IPR001005">
    <property type="entry name" value="SANT/Myb"/>
</dbReference>
<dbReference type="EMBL" id="DAKRPA010000020">
    <property type="protein sequence ID" value="DBA03358.1"/>
    <property type="molecule type" value="Genomic_DNA"/>
</dbReference>
<dbReference type="PANTHER" id="PTHR12994">
    <property type="entry name" value="SECERNIN"/>
    <property type="match status" value="1"/>
</dbReference>
<dbReference type="PROSITE" id="PS50090">
    <property type="entry name" value="MYB_LIKE"/>
    <property type="match status" value="1"/>
</dbReference>
<sequence>MLGITSTNPAAEKARRAIEAIRAEELRREAEAEWTEEQLQALTQAKVHVPTTAKNFWKEVAKYVPGKSADDCRGKSFEQFTSPVGRKTSGKRSADAGDGGGQGVQPTKLFRAGSNLFKKQVRQFVQQYEKKHVDDVFGTRTPSKAMLGKATNFDDLKSPVAAETPSQTPNKAGDADDATPGRELLEKVTTSKRDEVDSYLRNLKRSHLGSTDEQKLGFQTPPIRKKSQSRSGVYMVEECGSRRLEETTEEAQRSTAHEDRATTSTTMLQRVLPRVAAMALLLLQATANAEDRCTAILVGAQASTNNAPMTTHTNDCSSCDFRISKVPAQTHPEGSVREIVLAEGDYPRYVGRSRGSVYYPENLDKRFYNWTETKAIGTIPQVAKTYAYIDGTYGIINEHQLAIGESTCGARFYTKPVTKGGEALFDVAELSRVAMERTTNARDAIKLMGDLAVKYGYYGAEWEGDGVYGEAGEALTVTDPLEAWMFHILPDDTGKSAIWAAQRVPDDHFCAVANQFVIHELDLNNTDYFMASPNIYDAAIRNKIWKPEDGPFDFTRVYSSPRAETHQYYSTRRVWRLFTLVNPELKLSPYTDVYSSDYPFSVKALKKLSPQDIMRFQRDHYEGTPFDMTKGPDSGPYGNPDRYDPGVNGDLTQKDIDRGHFERAISIFRASYSFVSVLDPSNEDNALIWFGQYAPHATTYTPVYAKVSEIPAEITTGSLFAFDRRSSFWINALVGNWVSRFYKYAHPFVEKVQLELEDSAMSMQEDILEQAAFVKNSTGEDEMVAFLTNQSALAAANSHQAFSDLFDFLVTSFHDGYHMTDFYSSHLKAIPLFYPKWWLEQVGFFANKDAASSSSSAAAAPSTPAAKEVSTKSTGTDASSTTTAASTSSGSFPIVSTIIVAVVCVGVGVIIGRKSAVKRDGYSPAPLNYGTA</sequence>
<comment type="similarity">
    <text evidence="1">Belongs to the peptidase C69 family. Secernin subfamily.</text>
</comment>
<feature type="region of interest" description="Disordered" evidence="2">
    <location>
        <begin position="159"/>
        <end position="191"/>
    </location>
</feature>
<keyword evidence="3" id="KW-0472">Membrane</keyword>
<name>A0AAV2Z7H0_9STRA</name>
<evidence type="ECO:0000256" key="1">
    <source>
        <dbReference type="ARBA" id="ARBA00005705"/>
    </source>
</evidence>
<feature type="compositionally biased region" description="Basic and acidic residues" evidence="2">
    <location>
        <begin position="239"/>
        <end position="261"/>
    </location>
</feature>
<feature type="region of interest" description="Disordered" evidence="2">
    <location>
        <begin position="623"/>
        <end position="647"/>
    </location>
</feature>
<evidence type="ECO:0000313" key="5">
    <source>
        <dbReference type="EMBL" id="DBA03358.1"/>
    </source>
</evidence>
<dbReference type="InterPro" id="IPR009057">
    <property type="entry name" value="Homeodomain-like_sf"/>
</dbReference>
<organism evidence="5 6">
    <name type="scientific">Lagenidium giganteum</name>
    <dbReference type="NCBI Taxonomy" id="4803"/>
    <lineage>
        <taxon>Eukaryota</taxon>
        <taxon>Sar</taxon>
        <taxon>Stramenopiles</taxon>
        <taxon>Oomycota</taxon>
        <taxon>Peronosporomycetes</taxon>
        <taxon>Pythiales</taxon>
        <taxon>Pythiaceae</taxon>
    </lineage>
</organism>
<dbReference type="GO" id="GO:0006508">
    <property type="term" value="P:proteolysis"/>
    <property type="evidence" value="ECO:0007669"/>
    <property type="project" value="InterPro"/>
</dbReference>
<keyword evidence="6" id="KW-1185">Reference proteome</keyword>
<dbReference type="SUPFAM" id="SSF46689">
    <property type="entry name" value="Homeodomain-like"/>
    <property type="match status" value="1"/>
</dbReference>
<reference evidence="5" key="1">
    <citation type="submission" date="2022-11" db="EMBL/GenBank/DDBJ databases">
        <authorList>
            <person name="Morgan W.R."/>
            <person name="Tartar A."/>
        </authorList>
    </citation>
    <scope>NUCLEOTIDE SEQUENCE</scope>
    <source>
        <strain evidence="5">ARSEF 373</strain>
    </source>
</reference>
<keyword evidence="3" id="KW-1133">Transmembrane helix</keyword>
<dbReference type="Pfam" id="PF03577">
    <property type="entry name" value="Peptidase_C69"/>
    <property type="match status" value="1"/>
</dbReference>
<feature type="region of interest" description="Disordered" evidence="2">
    <location>
        <begin position="77"/>
        <end position="107"/>
    </location>
</feature>
<feature type="transmembrane region" description="Helical" evidence="3">
    <location>
        <begin position="890"/>
        <end position="911"/>
    </location>
</feature>
<protein>
    <recommendedName>
        <fullName evidence="4">Myb-like domain-containing protein</fullName>
    </recommendedName>
</protein>
<keyword evidence="3" id="KW-0812">Transmembrane</keyword>
<evidence type="ECO:0000256" key="2">
    <source>
        <dbReference type="SAM" id="MobiDB-lite"/>
    </source>
</evidence>
<dbReference type="CDD" id="cd00167">
    <property type="entry name" value="SANT"/>
    <property type="match status" value="1"/>
</dbReference>
<feature type="domain" description="Myb-like" evidence="4">
    <location>
        <begin position="26"/>
        <end position="75"/>
    </location>
</feature>
<feature type="region of interest" description="Disordered" evidence="2">
    <location>
        <begin position="211"/>
        <end position="264"/>
    </location>
</feature>
<gene>
    <name evidence="5" type="ORF">N0F65_004635</name>
</gene>
<accession>A0AAV2Z7H0</accession>
<dbReference type="GO" id="GO:0016805">
    <property type="term" value="F:dipeptidase activity"/>
    <property type="evidence" value="ECO:0007669"/>
    <property type="project" value="InterPro"/>
</dbReference>
<reference evidence="5" key="2">
    <citation type="journal article" date="2023" name="Microbiol Resour">
        <title>Decontamination and Annotation of the Draft Genome Sequence of the Oomycete Lagenidium giganteum ARSEF 373.</title>
        <authorList>
            <person name="Morgan W.R."/>
            <person name="Tartar A."/>
        </authorList>
    </citation>
    <scope>NUCLEOTIDE SEQUENCE</scope>
    <source>
        <strain evidence="5">ARSEF 373</strain>
    </source>
</reference>
<dbReference type="Gene3D" id="1.10.10.60">
    <property type="entry name" value="Homeodomain-like"/>
    <property type="match status" value="1"/>
</dbReference>
<evidence type="ECO:0000256" key="3">
    <source>
        <dbReference type="SAM" id="Phobius"/>
    </source>
</evidence>
<comment type="caution">
    <text evidence="5">The sequence shown here is derived from an EMBL/GenBank/DDBJ whole genome shotgun (WGS) entry which is preliminary data.</text>
</comment>
<dbReference type="InterPro" id="IPR005322">
    <property type="entry name" value="Peptidase_C69"/>
</dbReference>
<proteinExistence type="inferred from homology"/>
<evidence type="ECO:0000313" key="6">
    <source>
        <dbReference type="Proteomes" id="UP001146120"/>
    </source>
</evidence>
<dbReference type="GO" id="GO:0070004">
    <property type="term" value="F:cysteine-type exopeptidase activity"/>
    <property type="evidence" value="ECO:0007669"/>
    <property type="project" value="InterPro"/>
</dbReference>
<feature type="compositionally biased region" description="Basic and acidic residues" evidence="2">
    <location>
        <begin position="179"/>
        <end position="191"/>
    </location>
</feature>
<dbReference type="Proteomes" id="UP001146120">
    <property type="component" value="Unassembled WGS sequence"/>
</dbReference>